<feature type="signal peptide" evidence="8">
    <location>
        <begin position="1"/>
        <end position="20"/>
    </location>
</feature>
<dbReference type="PANTHER" id="PTHR30026:SF20">
    <property type="entry name" value="OUTER MEMBRANE PROTEIN TOLC"/>
    <property type="match status" value="1"/>
</dbReference>
<keyword evidence="8" id="KW-0732">Signal</keyword>
<comment type="subcellular location">
    <subcellularLocation>
        <location evidence="1">Cell outer membrane</location>
    </subcellularLocation>
</comment>
<keyword evidence="3" id="KW-0813">Transport</keyword>
<dbReference type="Gene3D" id="1.20.1600.10">
    <property type="entry name" value="Outer membrane efflux proteins (OEP)"/>
    <property type="match status" value="1"/>
</dbReference>
<dbReference type="EMBL" id="BAABHD010000012">
    <property type="protein sequence ID" value="GAA4450992.1"/>
    <property type="molecule type" value="Genomic_DNA"/>
</dbReference>
<dbReference type="InterPro" id="IPR003423">
    <property type="entry name" value="OMP_efflux"/>
</dbReference>
<evidence type="ECO:0000313" key="10">
    <source>
        <dbReference type="Proteomes" id="UP001501175"/>
    </source>
</evidence>
<organism evidence="9 10">
    <name type="scientific">Nibrella saemangeumensis</name>
    <dbReference type="NCBI Taxonomy" id="1084526"/>
    <lineage>
        <taxon>Bacteria</taxon>
        <taxon>Pseudomonadati</taxon>
        <taxon>Bacteroidota</taxon>
        <taxon>Cytophagia</taxon>
        <taxon>Cytophagales</taxon>
        <taxon>Spirosomataceae</taxon>
        <taxon>Nibrella</taxon>
    </lineage>
</organism>
<accession>A0ABP8MKI7</accession>
<gene>
    <name evidence="9" type="primary">tolC</name>
    <name evidence="9" type="ORF">GCM10023189_12410</name>
</gene>
<reference evidence="10" key="1">
    <citation type="journal article" date="2019" name="Int. J. Syst. Evol. Microbiol.">
        <title>The Global Catalogue of Microorganisms (GCM) 10K type strain sequencing project: providing services to taxonomists for standard genome sequencing and annotation.</title>
        <authorList>
            <consortium name="The Broad Institute Genomics Platform"/>
            <consortium name="The Broad Institute Genome Sequencing Center for Infectious Disease"/>
            <person name="Wu L."/>
            <person name="Ma J."/>
        </authorList>
    </citation>
    <scope>NUCLEOTIDE SEQUENCE [LARGE SCALE GENOMIC DNA]</scope>
    <source>
        <strain evidence="10">JCM 17927</strain>
    </source>
</reference>
<protein>
    <submittedName>
        <fullName evidence="9">Outer membrane channel protein TolC</fullName>
    </submittedName>
</protein>
<keyword evidence="6" id="KW-0472">Membrane</keyword>
<evidence type="ECO:0000256" key="2">
    <source>
        <dbReference type="ARBA" id="ARBA00007613"/>
    </source>
</evidence>
<evidence type="ECO:0000256" key="8">
    <source>
        <dbReference type="SAM" id="SignalP"/>
    </source>
</evidence>
<dbReference type="Proteomes" id="UP001501175">
    <property type="component" value="Unassembled WGS sequence"/>
</dbReference>
<evidence type="ECO:0000256" key="4">
    <source>
        <dbReference type="ARBA" id="ARBA00022452"/>
    </source>
</evidence>
<evidence type="ECO:0000256" key="5">
    <source>
        <dbReference type="ARBA" id="ARBA00022692"/>
    </source>
</evidence>
<evidence type="ECO:0000256" key="6">
    <source>
        <dbReference type="ARBA" id="ARBA00023136"/>
    </source>
</evidence>
<sequence length="444" mass="50295">MRHCVFILALLRILTTLTYAQTPAPPLNEPADLTECIQYALQNQPNVRRALIDQEITERTVRSALAAWYPQIGFGYNLQHFLKLPVTLIPDQATGERRPVALGARNTSAFQFTLNQNIFSRDLLLANRTAEVYRAQATQTTASNKIDVVVNVSRAFYDLITTQWQVTILDQDIARLLRSQQDTRNQYESGLVDKTDVQRATIALNNARAQLKQYREQVGSKYQTLKQFMGYPPTAGLAVEYDTLQLANEVLLDTSQVVNPQNRIEYQLLQTQGQLLDANVLYNKQAYLPTVAAIANYNFLYQNNDFSQLYSRSFPNSLIGVTLGVPIFQGGRRVQEIRRAELQVRRLQWDLAALTSAVDAEYAQALADYKGNLANYNALRENLLLAQDVYRILSLQYRAGIKAYLDVVIAEADLRTARLSVYNALYQVLASKLEVQRALGTIRF</sequence>
<comment type="similarity">
    <text evidence="2">Belongs to the outer membrane factor (OMF) (TC 1.B.17) family.</text>
</comment>
<evidence type="ECO:0000313" key="9">
    <source>
        <dbReference type="EMBL" id="GAA4450992.1"/>
    </source>
</evidence>
<dbReference type="PANTHER" id="PTHR30026">
    <property type="entry name" value="OUTER MEMBRANE PROTEIN TOLC"/>
    <property type="match status" value="1"/>
</dbReference>
<dbReference type="RefSeq" id="WP_345241650.1">
    <property type="nucleotide sequence ID" value="NZ_BAABHD010000012.1"/>
</dbReference>
<evidence type="ECO:0000256" key="3">
    <source>
        <dbReference type="ARBA" id="ARBA00022448"/>
    </source>
</evidence>
<feature type="chain" id="PRO_5045043882" evidence="8">
    <location>
        <begin position="21"/>
        <end position="444"/>
    </location>
</feature>
<keyword evidence="4" id="KW-1134">Transmembrane beta strand</keyword>
<proteinExistence type="inferred from homology"/>
<comment type="caution">
    <text evidence="9">The sequence shown here is derived from an EMBL/GenBank/DDBJ whole genome shotgun (WGS) entry which is preliminary data.</text>
</comment>
<dbReference type="Pfam" id="PF02321">
    <property type="entry name" value="OEP"/>
    <property type="match status" value="2"/>
</dbReference>
<keyword evidence="10" id="KW-1185">Reference proteome</keyword>
<keyword evidence="5" id="KW-0812">Transmembrane</keyword>
<evidence type="ECO:0000256" key="7">
    <source>
        <dbReference type="ARBA" id="ARBA00023237"/>
    </source>
</evidence>
<name>A0ABP8MKI7_9BACT</name>
<dbReference type="InterPro" id="IPR051906">
    <property type="entry name" value="TolC-like"/>
</dbReference>
<dbReference type="SUPFAM" id="SSF56954">
    <property type="entry name" value="Outer membrane efflux proteins (OEP)"/>
    <property type="match status" value="1"/>
</dbReference>
<keyword evidence="7" id="KW-0998">Cell outer membrane</keyword>
<evidence type="ECO:0000256" key="1">
    <source>
        <dbReference type="ARBA" id="ARBA00004442"/>
    </source>
</evidence>